<name>A0ABZ1P6R0_STRVL</name>
<organism evidence="9 10">
    <name type="scientific">Streptomyces violaceus</name>
    <name type="common">Streptomyces venezuelae</name>
    <dbReference type="NCBI Taxonomy" id="1936"/>
    <lineage>
        <taxon>Bacteria</taxon>
        <taxon>Bacillati</taxon>
        <taxon>Actinomycetota</taxon>
        <taxon>Actinomycetes</taxon>
        <taxon>Kitasatosporales</taxon>
        <taxon>Streptomycetaceae</taxon>
        <taxon>Streptomyces</taxon>
    </lineage>
</organism>
<gene>
    <name evidence="9" type="ORF">OHB29_41920</name>
</gene>
<evidence type="ECO:0000256" key="2">
    <source>
        <dbReference type="ARBA" id="ARBA00010892"/>
    </source>
</evidence>
<sequence>MTAAPESTPPLPAPASARRTAWHRVRTSMTRQEWIRVGGMAAFILALHVIGWFTLVAVVAPEHRAIGTQTFGVGIGVTAYTLGMRHAFDADHIAAIDNTTRKLMGQGQRPLSVGYWFSLGHSSVVFVLAFLLTLGVKTLAGPVRHDGSVLHNVTGLIGTTVSGTFLYLIAAVNLVILAGIWKVFRAMRSGRYDEAALEEQLDKRGFMNRLLGRAMKSVSKPWQTYPLGILFGLGFDTATEIALLVLAGSGAASGLPWYAILCLPVLFAAGMCLLDTIDGSFMNFAYGWAFSKPVRKVYYNLTITGLSVAVALLIGTVELLGLLTERFGLHGPFWGWISGLDLNILGYAVVALFVATWVVALLVWRFGRIEEKWTTGLLPADRTADCKTARAQPQLRRVPTLIEVSRSTGG</sequence>
<evidence type="ECO:0000256" key="4">
    <source>
        <dbReference type="ARBA" id="ARBA00022596"/>
    </source>
</evidence>
<evidence type="ECO:0000313" key="10">
    <source>
        <dbReference type="Proteomes" id="UP001341259"/>
    </source>
</evidence>
<keyword evidence="10" id="KW-1185">Reference proteome</keyword>
<keyword evidence="5 8" id="KW-0812">Transmembrane</keyword>
<dbReference type="PANTHER" id="PTHR31611:SF0">
    <property type="entry name" value="HIGH-AFFINITY NICKEL TRANSPORT PROTEIN NIC1"/>
    <property type="match status" value="1"/>
</dbReference>
<comment type="subcellular location">
    <subcellularLocation>
        <location evidence="8">Cell membrane</location>
        <topology evidence="8">Multi-pass membrane protein</topology>
    </subcellularLocation>
    <subcellularLocation>
        <location evidence="1">Endomembrane system</location>
        <topology evidence="1">Multi-pass membrane protein</topology>
    </subcellularLocation>
</comment>
<evidence type="ECO:0000256" key="3">
    <source>
        <dbReference type="ARBA" id="ARBA00022448"/>
    </source>
</evidence>
<keyword evidence="3 8" id="KW-0813">Transport</keyword>
<dbReference type="PANTHER" id="PTHR31611">
    <property type="entry name" value="HIGH-AFFINITY NICKEL TRANSPORT PROTEIN NIC1"/>
    <property type="match status" value="1"/>
</dbReference>
<evidence type="ECO:0000256" key="1">
    <source>
        <dbReference type="ARBA" id="ARBA00004127"/>
    </source>
</evidence>
<feature type="transmembrane region" description="Helical" evidence="8">
    <location>
        <begin position="34"/>
        <end position="60"/>
    </location>
</feature>
<accession>A0ABZ1P6R0</accession>
<feature type="transmembrane region" description="Helical" evidence="8">
    <location>
        <begin position="113"/>
        <end position="136"/>
    </location>
</feature>
<evidence type="ECO:0000256" key="5">
    <source>
        <dbReference type="ARBA" id="ARBA00022692"/>
    </source>
</evidence>
<dbReference type="EMBL" id="CP107906">
    <property type="protein sequence ID" value="WUG98998.1"/>
    <property type="molecule type" value="Genomic_DNA"/>
</dbReference>
<dbReference type="InterPro" id="IPR004688">
    <property type="entry name" value="Ni/Co_transpt"/>
</dbReference>
<keyword evidence="4" id="KW-0533">Nickel</keyword>
<protein>
    <recommendedName>
        <fullName evidence="8">Nickel/cobalt efflux system</fullName>
    </recommendedName>
</protein>
<evidence type="ECO:0000313" key="9">
    <source>
        <dbReference type="EMBL" id="WUG98998.1"/>
    </source>
</evidence>
<feature type="transmembrane region" description="Helical" evidence="8">
    <location>
        <begin position="344"/>
        <end position="364"/>
    </location>
</feature>
<evidence type="ECO:0000256" key="7">
    <source>
        <dbReference type="ARBA" id="ARBA00023136"/>
    </source>
</evidence>
<keyword evidence="6 8" id="KW-1133">Transmembrane helix</keyword>
<reference evidence="9 10" key="1">
    <citation type="submission" date="2022-10" db="EMBL/GenBank/DDBJ databases">
        <title>The complete genomes of actinobacterial strains from the NBC collection.</title>
        <authorList>
            <person name="Joergensen T.S."/>
            <person name="Alvarez Arevalo M."/>
            <person name="Sterndorff E.B."/>
            <person name="Faurdal D."/>
            <person name="Vuksanovic O."/>
            <person name="Mourched A.-S."/>
            <person name="Charusanti P."/>
            <person name="Shaw S."/>
            <person name="Blin K."/>
            <person name="Weber T."/>
        </authorList>
    </citation>
    <scope>NUCLEOTIDE SEQUENCE [LARGE SCALE GENOMIC DNA]</scope>
    <source>
        <strain evidence="9 10">NBC_00456</strain>
    </source>
</reference>
<evidence type="ECO:0000256" key="8">
    <source>
        <dbReference type="RuleBase" id="RU362101"/>
    </source>
</evidence>
<dbReference type="Proteomes" id="UP001341259">
    <property type="component" value="Chromosome"/>
</dbReference>
<feature type="transmembrane region" description="Helical" evidence="8">
    <location>
        <begin position="255"/>
        <end position="277"/>
    </location>
</feature>
<dbReference type="InterPro" id="IPR011541">
    <property type="entry name" value="Ni/Co_transpt_high_affinity"/>
</dbReference>
<feature type="transmembrane region" description="Helical" evidence="8">
    <location>
        <begin position="225"/>
        <end position="249"/>
    </location>
</feature>
<keyword evidence="7 8" id="KW-0472">Membrane</keyword>
<dbReference type="Pfam" id="PF03824">
    <property type="entry name" value="NicO"/>
    <property type="match status" value="1"/>
</dbReference>
<feature type="transmembrane region" description="Helical" evidence="8">
    <location>
        <begin position="66"/>
        <end position="83"/>
    </location>
</feature>
<evidence type="ECO:0000256" key="6">
    <source>
        <dbReference type="ARBA" id="ARBA00022989"/>
    </source>
</evidence>
<feature type="transmembrane region" description="Helical" evidence="8">
    <location>
        <begin position="156"/>
        <end position="181"/>
    </location>
</feature>
<proteinExistence type="inferred from homology"/>
<dbReference type="RefSeq" id="WP_328347356.1">
    <property type="nucleotide sequence ID" value="NZ_CP107906.1"/>
</dbReference>
<dbReference type="NCBIfam" id="TIGR00802">
    <property type="entry name" value="nico"/>
    <property type="match status" value="1"/>
</dbReference>
<comment type="similarity">
    <text evidence="2 8">Belongs to the NiCoT transporter (TC 2.A.52) family.</text>
</comment>
<feature type="transmembrane region" description="Helical" evidence="8">
    <location>
        <begin position="298"/>
        <end position="324"/>
    </location>
</feature>